<evidence type="ECO:0000313" key="8">
    <source>
        <dbReference type="EMBL" id="BBZ60801.1"/>
    </source>
</evidence>
<keyword evidence="5 7" id="KW-0472">Membrane</keyword>
<keyword evidence="9" id="KW-1185">Reference proteome</keyword>
<evidence type="ECO:0000256" key="6">
    <source>
        <dbReference type="SAM" id="MobiDB-lite"/>
    </source>
</evidence>
<dbReference type="AlphaFoldDB" id="A0AAD1MZJ6"/>
<proteinExistence type="predicted"/>
<evidence type="ECO:0008006" key="10">
    <source>
        <dbReference type="Google" id="ProtNLM"/>
    </source>
</evidence>
<dbReference type="Pfam" id="PF06146">
    <property type="entry name" value="PsiE"/>
    <property type="match status" value="1"/>
</dbReference>
<feature type="transmembrane region" description="Helical" evidence="7">
    <location>
        <begin position="145"/>
        <end position="169"/>
    </location>
</feature>
<keyword evidence="2" id="KW-1003">Cell membrane</keyword>
<accession>A0AAD1MZJ6</accession>
<gene>
    <name evidence="8" type="ORF">MMON_21020</name>
</gene>
<feature type="transmembrane region" description="Helical" evidence="7">
    <location>
        <begin position="46"/>
        <end position="67"/>
    </location>
</feature>
<dbReference type="EMBL" id="AP022617">
    <property type="protein sequence ID" value="BBZ60801.1"/>
    <property type="molecule type" value="Genomic_DNA"/>
</dbReference>
<evidence type="ECO:0000256" key="4">
    <source>
        <dbReference type="ARBA" id="ARBA00022989"/>
    </source>
</evidence>
<evidence type="ECO:0000256" key="1">
    <source>
        <dbReference type="ARBA" id="ARBA00004651"/>
    </source>
</evidence>
<dbReference type="Proteomes" id="UP000466039">
    <property type="component" value="Chromosome"/>
</dbReference>
<feature type="compositionally biased region" description="Basic and acidic residues" evidence="6">
    <location>
        <begin position="19"/>
        <end position="31"/>
    </location>
</feature>
<dbReference type="GO" id="GO:0005886">
    <property type="term" value="C:plasma membrane"/>
    <property type="evidence" value="ECO:0007669"/>
    <property type="project" value="UniProtKB-SubCell"/>
</dbReference>
<dbReference type="InterPro" id="IPR020948">
    <property type="entry name" value="P_starv_induced_PsiE-like"/>
</dbReference>
<keyword evidence="3 7" id="KW-0812">Transmembrane</keyword>
<evidence type="ECO:0000256" key="3">
    <source>
        <dbReference type="ARBA" id="ARBA00022692"/>
    </source>
</evidence>
<sequence length="193" mass="20723">MGEPPDSLTASDGGGRAAVAERTKDKSEEQERQRFADRALGMLEDAVYWAIASVLVICSVALLVSQFNTMLRLRNTPASTVMLEVLDGLLLIFIFVELLYAVRTCLRSHEIVAEPFLIVGILAGIKEIVVLSVEAATLLEQGPAFARAVVEIGVLGGVVLVLALAAFVLRERRRDTEDAGEKAADGKDGIEAT</sequence>
<keyword evidence="4 7" id="KW-1133">Transmembrane helix</keyword>
<comment type="subcellular location">
    <subcellularLocation>
        <location evidence="1">Cell membrane</location>
        <topology evidence="1">Multi-pass membrane protein</topology>
    </subcellularLocation>
</comment>
<feature type="transmembrane region" description="Helical" evidence="7">
    <location>
        <begin position="79"/>
        <end position="100"/>
    </location>
</feature>
<feature type="transmembrane region" description="Helical" evidence="7">
    <location>
        <begin position="112"/>
        <end position="133"/>
    </location>
</feature>
<evidence type="ECO:0000256" key="2">
    <source>
        <dbReference type="ARBA" id="ARBA00022475"/>
    </source>
</evidence>
<protein>
    <recommendedName>
        <fullName evidence="10">Phosphate-starvation-inducible E</fullName>
    </recommendedName>
</protein>
<evidence type="ECO:0000313" key="9">
    <source>
        <dbReference type="Proteomes" id="UP000466039"/>
    </source>
</evidence>
<reference evidence="8 9" key="1">
    <citation type="journal article" date="2019" name="Emerg. Microbes Infect.">
        <title>Comprehensive subspecies identification of 175 nontuberculous mycobacteria species based on 7547 genomic profiles.</title>
        <authorList>
            <person name="Matsumoto Y."/>
            <person name="Kinjo T."/>
            <person name="Motooka D."/>
            <person name="Nabeya D."/>
            <person name="Jung N."/>
            <person name="Uechi K."/>
            <person name="Horii T."/>
            <person name="Iida T."/>
            <person name="Fujita J."/>
            <person name="Nakamura S."/>
        </authorList>
    </citation>
    <scope>NUCLEOTIDE SEQUENCE [LARGE SCALE GENOMIC DNA]</scope>
    <source>
        <strain evidence="8 9">JCM 15658</strain>
    </source>
</reference>
<name>A0AAD1MZJ6_MYCMB</name>
<evidence type="ECO:0000256" key="5">
    <source>
        <dbReference type="ARBA" id="ARBA00023136"/>
    </source>
</evidence>
<organism evidence="8 9">
    <name type="scientific">Mycolicibacterium monacense</name>
    <name type="common">Mycobacterium monacense</name>
    <dbReference type="NCBI Taxonomy" id="85693"/>
    <lineage>
        <taxon>Bacteria</taxon>
        <taxon>Bacillati</taxon>
        <taxon>Actinomycetota</taxon>
        <taxon>Actinomycetes</taxon>
        <taxon>Mycobacteriales</taxon>
        <taxon>Mycobacteriaceae</taxon>
        <taxon>Mycolicibacterium</taxon>
    </lineage>
</organism>
<evidence type="ECO:0000256" key="7">
    <source>
        <dbReference type="SAM" id="Phobius"/>
    </source>
</evidence>
<feature type="region of interest" description="Disordered" evidence="6">
    <location>
        <begin position="1"/>
        <end position="31"/>
    </location>
</feature>